<dbReference type="Gene3D" id="3.40.190.10">
    <property type="entry name" value="Periplasmic binding protein-like II"/>
    <property type="match status" value="2"/>
</dbReference>
<evidence type="ECO:0000256" key="3">
    <source>
        <dbReference type="ARBA" id="ARBA00023163"/>
    </source>
</evidence>
<evidence type="ECO:0000313" key="6">
    <source>
        <dbReference type="EMBL" id="SCY98031.1"/>
    </source>
</evidence>
<evidence type="ECO:0000313" key="7">
    <source>
        <dbReference type="Proteomes" id="UP000199569"/>
    </source>
</evidence>
<sequence length="130" mass="14040">MDSDVAGTVRLGTPEDFATAHLQDVLACFARAYPRVALEVNCDFTVNLLSGFLKGQYDLILFKREPQGPVGGVGVWREVLVWVTSPRLVLDPGAPCRSSSHRFRMFTASERLQPSTGSSGPGGSSTRARA</sequence>
<proteinExistence type="predicted"/>
<reference evidence="6 7" key="1">
    <citation type="submission" date="2016-10" db="EMBL/GenBank/DDBJ databases">
        <authorList>
            <person name="de Groot N.N."/>
        </authorList>
    </citation>
    <scope>NUCLEOTIDE SEQUENCE [LARGE SCALE GENOMIC DNA]</scope>
    <source>
        <strain evidence="6 7">CGMCC 1.7666</strain>
    </source>
</reference>
<dbReference type="Pfam" id="PF03466">
    <property type="entry name" value="LysR_substrate"/>
    <property type="match status" value="1"/>
</dbReference>
<keyword evidence="3" id="KW-0804">Transcription</keyword>
<dbReference type="InterPro" id="IPR050176">
    <property type="entry name" value="LTTR"/>
</dbReference>
<dbReference type="GO" id="GO:0003677">
    <property type="term" value="F:DNA binding"/>
    <property type="evidence" value="ECO:0007669"/>
    <property type="project" value="UniProtKB-KW"/>
</dbReference>
<dbReference type="RefSeq" id="WP_425286960.1">
    <property type="nucleotide sequence ID" value="NZ_FMVJ01000009.1"/>
</dbReference>
<gene>
    <name evidence="6" type="ORF">SAMN02927923_03196</name>
</gene>
<protein>
    <submittedName>
        <fullName evidence="6">LysR substrate binding domain-containing protein</fullName>
    </submittedName>
</protein>
<dbReference type="Proteomes" id="UP000199569">
    <property type="component" value="Unassembled WGS sequence"/>
</dbReference>
<keyword evidence="7" id="KW-1185">Reference proteome</keyword>
<dbReference type="InterPro" id="IPR005119">
    <property type="entry name" value="LysR_subst-bd"/>
</dbReference>
<organism evidence="6 7">
    <name type="scientific">Microvirga guangxiensis</name>
    <dbReference type="NCBI Taxonomy" id="549386"/>
    <lineage>
        <taxon>Bacteria</taxon>
        <taxon>Pseudomonadati</taxon>
        <taxon>Pseudomonadota</taxon>
        <taxon>Alphaproteobacteria</taxon>
        <taxon>Hyphomicrobiales</taxon>
        <taxon>Methylobacteriaceae</taxon>
        <taxon>Microvirga</taxon>
    </lineage>
</organism>
<dbReference type="GO" id="GO:0003700">
    <property type="term" value="F:DNA-binding transcription factor activity"/>
    <property type="evidence" value="ECO:0007669"/>
    <property type="project" value="TreeGrafter"/>
</dbReference>
<dbReference type="STRING" id="549386.SAMN02927923_03196"/>
<evidence type="ECO:0000256" key="1">
    <source>
        <dbReference type="ARBA" id="ARBA00023015"/>
    </source>
</evidence>
<name>A0A1G5KCR7_9HYPH</name>
<dbReference type="EMBL" id="FMVJ01000009">
    <property type="protein sequence ID" value="SCY98031.1"/>
    <property type="molecule type" value="Genomic_DNA"/>
</dbReference>
<evidence type="ECO:0000256" key="2">
    <source>
        <dbReference type="ARBA" id="ARBA00023125"/>
    </source>
</evidence>
<dbReference type="PANTHER" id="PTHR30579">
    <property type="entry name" value="TRANSCRIPTIONAL REGULATOR"/>
    <property type="match status" value="1"/>
</dbReference>
<keyword evidence="2" id="KW-0238">DNA-binding</keyword>
<dbReference type="SUPFAM" id="SSF53850">
    <property type="entry name" value="Periplasmic binding protein-like II"/>
    <property type="match status" value="1"/>
</dbReference>
<evidence type="ECO:0000259" key="5">
    <source>
        <dbReference type="Pfam" id="PF03466"/>
    </source>
</evidence>
<accession>A0A1G5KCR7</accession>
<feature type="region of interest" description="Disordered" evidence="4">
    <location>
        <begin position="107"/>
        <end position="130"/>
    </location>
</feature>
<feature type="domain" description="LysR substrate-binding" evidence="5">
    <location>
        <begin position="5"/>
        <end position="95"/>
    </location>
</feature>
<dbReference type="PANTHER" id="PTHR30579:SF7">
    <property type="entry name" value="HTH-TYPE TRANSCRIPTIONAL REGULATOR LRHA-RELATED"/>
    <property type="match status" value="1"/>
</dbReference>
<evidence type="ECO:0000256" key="4">
    <source>
        <dbReference type="SAM" id="MobiDB-lite"/>
    </source>
</evidence>
<dbReference type="AlphaFoldDB" id="A0A1G5KCR7"/>
<keyword evidence="1" id="KW-0805">Transcription regulation</keyword>